<reference evidence="2 3" key="1">
    <citation type="submission" date="2019-03" db="EMBL/GenBank/DDBJ databases">
        <title>Roseomonas sp. a novel Roseomonas species isolated from Sea whip Gorgonian.</title>
        <authorList>
            <person name="Li F."/>
            <person name="Pan X."/>
            <person name="Huang S."/>
            <person name="Li Z."/>
            <person name="Meng B."/>
        </authorList>
    </citation>
    <scope>NUCLEOTIDE SEQUENCE [LARGE SCALE GENOMIC DNA]</scope>
    <source>
        <strain evidence="2 3">M0104</strain>
    </source>
</reference>
<evidence type="ECO:0000313" key="3">
    <source>
        <dbReference type="Proteomes" id="UP000460715"/>
    </source>
</evidence>
<accession>A0A845BBR1</accession>
<evidence type="ECO:0000313" key="2">
    <source>
        <dbReference type="EMBL" id="MXP62792.1"/>
    </source>
</evidence>
<dbReference type="Proteomes" id="UP000460715">
    <property type="component" value="Unassembled WGS sequence"/>
</dbReference>
<dbReference type="AlphaFoldDB" id="A0A845BBR1"/>
<feature type="region of interest" description="Disordered" evidence="1">
    <location>
        <begin position="46"/>
        <end position="103"/>
    </location>
</feature>
<feature type="compositionally biased region" description="Basic and acidic residues" evidence="1">
    <location>
        <begin position="72"/>
        <end position="83"/>
    </location>
</feature>
<dbReference type="InterPro" id="IPR036291">
    <property type="entry name" value="NAD(P)-bd_dom_sf"/>
</dbReference>
<name>A0A845BBR1_9PROT</name>
<gene>
    <name evidence="2" type="ORF">E0493_05435</name>
</gene>
<sequence length="103" mass="10571">MASRQRILITGAAGRIGQSPAFLPPRAGRRFRLLDRPAAALADRALAARTSSHPPTSGCSGNLANPRLEPCAARRGDAPRDATRPATLAPPSPDTPAGGRVAG</sequence>
<protein>
    <submittedName>
        <fullName evidence="2">Uncharacterized protein</fullName>
    </submittedName>
</protein>
<feature type="compositionally biased region" description="Polar residues" evidence="1">
    <location>
        <begin position="50"/>
        <end position="63"/>
    </location>
</feature>
<comment type="caution">
    <text evidence="2">The sequence shown here is derived from an EMBL/GenBank/DDBJ whole genome shotgun (WGS) entry which is preliminary data.</text>
</comment>
<dbReference type="RefSeq" id="WP_160935897.1">
    <property type="nucleotide sequence ID" value="NZ_SNVJ01000003.1"/>
</dbReference>
<dbReference type="EMBL" id="SNVJ01000003">
    <property type="protein sequence ID" value="MXP62792.1"/>
    <property type="molecule type" value="Genomic_DNA"/>
</dbReference>
<organism evidence="2 3">
    <name type="scientific">Teichococcus coralli</name>
    <dbReference type="NCBI Taxonomy" id="2545983"/>
    <lineage>
        <taxon>Bacteria</taxon>
        <taxon>Pseudomonadati</taxon>
        <taxon>Pseudomonadota</taxon>
        <taxon>Alphaproteobacteria</taxon>
        <taxon>Acetobacterales</taxon>
        <taxon>Roseomonadaceae</taxon>
        <taxon>Roseomonas</taxon>
    </lineage>
</organism>
<dbReference type="SUPFAM" id="SSF51735">
    <property type="entry name" value="NAD(P)-binding Rossmann-fold domains"/>
    <property type="match status" value="1"/>
</dbReference>
<keyword evidence="3" id="KW-1185">Reference proteome</keyword>
<proteinExistence type="predicted"/>
<evidence type="ECO:0000256" key="1">
    <source>
        <dbReference type="SAM" id="MobiDB-lite"/>
    </source>
</evidence>